<sequence length="49" mass="5907">MALNTSSETKIMFFVHSMYFFIVSILYFLFVSFFFLFECTTRSISLYHV</sequence>
<evidence type="ECO:0000256" key="1">
    <source>
        <dbReference type="SAM" id="Phobius"/>
    </source>
</evidence>
<organism evidence="2">
    <name type="scientific">Octopus bimaculoides</name>
    <name type="common">California two-spotted octopus</name>
    <dbReference type="NCBI Taxonomy" id="37653"/>
    <lineage>
        <taxon>Eukaryota</taxon>
        <taxon>Metazoa</taxon>
        <taxon>Spiralia</taxon>
        <taxon>Lophotrochozoa</taxon>
        <taxon>Mollusca</taxon>
        <taxon>Cephalopoda</taxon>
        <taxon>Coleoidea</taxon>
        <taxon>Octopodiformes</taxon>
        <taxon>Octopoda</taxon>
        <taxon>Incirrata</taxon>
        <taxon>Octopodidae</taxon>
        <taxon>Octopus</taxon>
    </lineage>
</organism>
<evidence type="ECO:0000313" key="2">
    <source>
        <dbReference type="EMBL" id="KOF91782.1"/>
    </source>
</evidence>
<proteinExistence type="predicted"/>
<keyword evidence="1" id="KW-0472">Membrane</keyword>
<feature type="transmembrane region" description="Helical" evidence="1">
    <location>
        <begin position="12"/>
        <end position="37"/>
    </location>
</feature>
<dbReference type="EMBL" id="KQ417481">
    <property type="protein sequence ID" value="KOF91782.1"/>
    <property type="molecule type" value="Genomic_DNA"/>
</dbReference>
<keyword evidence="1" id="KW-1133">Transmembrane helix</keyword>
<gene>
    <name evidence="2" type="ORF">OCBIM_22008155mg</name>
</gene>
<accession>A0A0L8HRG5</accession>
<dbReference type="AlphaFoldDB" id="A0A0L8HRG5"/>
<reference evidence="2" key="1">
    <citation type="submission" date="2015-07" db="EMBL/GenBank/DDBJ databases">
        <title>MeaNS - Measles Nucleotide Surveillance Program.</title>
        <authorList>
            <person name="Tran T."/>
            <person name="Druce J."/>
        </authorList>
    </citation>
    <scope>NUCLEOTIDE SEQUENCE</scope>
    <source>
        <strain evidence="2">UCB-OBI-ISO-001</strain>
        <tissue evidence="2">Gonad</tissue>
    </source>
</reference>
<keyword evidence="1" id="KW-0812">Transmembrane</keyword>
<protein>
    <submittedName>
        <fullName evidence="2">Uncharacterized protein</fullName>
    </submittedName>
</protein>
<name>A0A0L8HRG5_OCTBM</name>